<dbReference type="Pfam" id="PF01321">
    <property type="entry name" value="Creatinase_N"/>
    <property type="match status" value="1"/>
</dbReference>
<evidence type="ECO:0000259" key="2">
    <source>
        <dbReference type="Pfam" id="PF01321"/>
    </source>
</evidence>
<dbReference type="SUPFAM" id="SSF55920">
    <property type="entry name" value="Creatinase/aminopeptidase"/>
    <property type="match status" value="1"/>
</dbReference>
<dbReference type="CDD" id="cd01066">
    <property type="entry name" value="APP_MetAP"/>
    <property type="match status" value="1"/>
</dbReference>
<dbReference type="InterPro" id="IPR050659">
    <property type="entry name" value="Peptidase_M24B"/>
</dbReference>
<dbReference type="Proteomes" id="UP000318834">
    <property type="component" value="Unassembled WGS sequence"/>
</dbReference>
<organism evidence="3 4">
    <name type="scientific">Candidatus Segetimicrobium genomatis</name>
    <dbReference type="NCBI Taxonomy" id="2569760"/>
    <lineage>
        <taxon>Bacteria</taxon>
        <taxon>Bacillati</taxon>
        <taxon>Candidatus Sysuimicrobiota</taxon>
        <taxon>Candidatus Sysuimicrobiia</taxon>
        <taxon>Candidatus Sysuimicrobiales</taxon>
        <taxon>Candidatus Segetimicrobiaceae</taxon>
        <taxon>Candidatus Segetimicrobium</taxon>
    </lineage>
</organism>
<dbReference type="PANTHER" id="PTHR46112:SF2">
    <property type="entry name" value="XAA-PRO AMINOPEPTIDASE P-RELATED"/>
    <property type="match status" value="1"/>
</dbReference>
<keyword evidence="3" id="KW-0645">Protease</keyword>
<feature type="domain" description="Creatinase N-terminal" evidence="2">
    <location>
        <begin position="16"/>
        <end position="161"/>
    </location>
</feature>
<protein>
    <submittedName>
        <fullName evidence="3">Aminopeptidase P family protein</fullName>
    </submittedName>
</protein>
<dbReference type="EMBL" id="VBAP01000007">
    <property type="protein sequence ID" value="TMI77027.1"/>
    <property type="molecule type" value="Genomic_DNA"/>
</dbReference>
<dbReference type="SUPFAM" id="SSF53092">
    <property type="entry name" value="Creatinase/prolidase N-terminal domain"/>
    <property type="match status" value="1"/>
</dbReference>
<comment type="caution">
    <text evidence="3">The sequence shown here is derived from an EMBL/GenBank/DDBJ whole genome shotgun (WGS) entry which is preliminary data.</text>
</comment>
<name>A0A537J0H1_9BACT</name>
<keyword evidence="3" id="KW-0031">Aminopeptidase</keyword>
<proteinExistence type="predicted"/>
<evidence type="ECO:0000313" key="4">
    <source>
        <dbReference type="Proteomes" id="UP000318834"/>
    </source>
</evidence>
<evidence type="ECO:0000259" key="1">
    <source>
        <dbReference type="Pfam" id="PF00557"/>
    </source>
</evidence>
<dbReference type="InterPro" id="IPR000994">
    <property type="entry name" value="Pept_M24"/>
</dbReference>
<gene>
    <name evidence="3" type="ORF">E6H05_01320</name>
</gene>
<sequence>MSERAPAFSGQEMARRWELARDLMRRHDLGALIVFGTSGVNRHNQANVFWLTNHLDLHHAYLVAPREPLVEPILYVGLRNHVPAAQETSSVPAAWGGYDPAASLVSRLRLVGLVRGRVGLVGVNATFGFGMPYQHYQSLRAALPELHVDDVTAEFAALRAVKSGEEISWLRKAALLTDMAVRALAADAKEGMPEYALLGIVEGASRAAGGQPHIAFLRSMPMDEPNGCVPAQNPSDRRILRGDVIITEISASYWGYSGQIHRPVFVGADPAPPWRRLFDTAQDAYLRMAHVIRPGATPRDIIRGASVIGERGYRIYDDLMHGYGVDILPPVIDRSCCDFWPWDESRPVPEGRRVERNMAIVIQPNPITPDERMGLQLGALTIVSDDGAQCLHGVPFEPLIAKG</sequence>
<dbReference type="AlphaFoldDB" id="A0A537J0H1"/>
<dbReference type="Gene3D" id="3.90.230.10">
    <property type="entry name" value="Creatinase/methionine aminopeptidase superfamily"/>
    <property type="match status" value="1"/>
</dbReference>
<dbReference type="InterPro" id="IPR000587">
    <property type="entry name" value="Creatinase_N"/>
</dbReference>
<dbReference type="GO" id="GO:0004177">
    <property type="term" value="F:aminopeptidase activity"/>
    <property type="evidence" value="ECO:0007669"/>
    <property type="project" value="UniProtKB-KW"/>
</dbReference>
<dbReference type="PANTHER" id="PTHR46112">
    <property type="entry name" value="AMINOPEPTIDASE"/>
    <property type="match status" value="1"/>
</dbReference>
<dbReference type="InterPro" id="IPR036005">
    <property type="entry name" value="Creatinase/aminopeptidase-like"/>
</dbReference>
<reference evidence="3 4" key="1">
    <citation type="journal article" date="2019" name="Nat. Microbiol.">
        <title>Mediterranean grassland soil C-N compound turnover is dependent on rainfall and depth, and is mediated by genomically divergent microorganisms.</title>
        <authorList>
            <person name="Diamond S."/>
            <person name="Andeer P.F."/>
            <person name="Li Z."/>
            <person name="Crits-Christoph A."/>
            <person name="Burstein D."/>
            <person name="Anantharaman K."/>
            <person name="Lane K.R."/>
            <person name="Thomas B.C."/>
            <person name="Pan C."/>
            <person name="Northen T.R."/>
            <person name="Banfield J.F."/>
        </authorList>
    </citation>
    <scope>NUCLEOTIDE SEQUENCE [LARGE SCALE GENOMIC DNA]</scope>
    <source>
        <strain evidence="3">NP_8</strain>
    </source>
</reference>
<keyword evidence="3" id="KW-0378">Hydrolase</keyword>
<accession>A0A537J0H1</accession>
<dbReference type="Pfam" id="PF00557">
    <property type="entry name" value="Peptidase_M24"/>
    <property type="match status" value="1"/>
</dbReference>
<evidence type="ECO:0000313" key="3">
    <source>
        <dbReference type="EMBL" id="TMI77027.1"/>
    </source>
</evidence>
<feature type="domain" description="Peptidase M24" evidence="1">
    <location>
        <begin position="170"/>
        <end position="379"/>
    </location>
</feature>
<dbReference type="Gene3D" id="3.40.350.10">
    <property type="entry name" value="Creatinase/prolidase N-terminal domain"/>
    <property type="match status" value="1"/>
</dbReference>
<dbReference type="InterPro" id="IPR029149">
    <property type="entry name" value="Creatin/AminoP/Spt16_N"/>
</dbReference>